<dbReference type="SUPFAM" id="SSF52540">
    <property type="entry name" value="P-loop containing nucleoside triphosphate hydrolases"/>
    <property type="match status" value="1"/>
</dbReference>
<accession>A0A8J4HDZ4</accession>
<dbReference type="PANTHER" id="PTHR45772:SF7">
    <property type="entry name" value="AMINO ACID ABC TRANSPORTER ATP-BINDING PROTEIN"/>
    <property type="match status" value="1"/>
</dbReference>
<organism evidence="5">
    <name type="scientific">Acidicaldus sp</name>
    <dbReference type="NCBI Taxonomy" id="1872105"/>
    <lineage>
        <taxon>Bacteria</taxon>
        <taxon>Pseudomonadati</taxon>
        <taxon>Pseudomonadota</taxon>
        <taxon>Alphaproteobacteria</taxon>
        <taxon>Acetobacterales</taxon>
        <taxon>Acetobacteraceae</taxon>
        <taxon>Acidicaldus</taxon>
    </lineage>
</organism>
<dbReference type="GO" id="GO:0016887">
    <property type="term" value="F:ATP hydrolysis activity"/>
    <property type="evidence" value="ECO:0007669"/>
    <property type="project" value="InterPro"/>
</dbReference>
<dbReference type="GO" id="GO:0005304">
    <property type="term" value="F:L-valine transmembrane transporter activity"/>
    <property type="evidence" value="ECO:0007669"/>
    <property type="project" value="TreeGrafter"/>
</dbReference>
<dbReference type="GO" id="GO:0005886">
    <property type="term" value="C:plasma membrane"/>
    <property type="evidence" value="ECO:0007669"/>
    <property type="project" value="TreeGrafter"/>
</dbReference>
<dbReference type="InterPro" id="IPR003439">
    <property type="entry name" value="ABC_transporter-like_ATP-bd"/>
</dbReference>
<dbReference type="InterPro" id="IPR032823">
    <property type="entry name" value="BCA_ABC_TP_C"/>
</dbReference>
<protein>
    <submittedName>
        <fullName evidence="5">ABC transporter ATP-binding protein</fullName>
    </submittedName>
</protein>
<comment type="caution">
    <text evidence="5">The sequence shown here is derived from an EMBL/GenBank/DDBJ whole genome shotgun (WGS) entry which is preliminary data.</text>
</comment>
<evidence type="ECO:0000259" key="4">
    <source>
        <dbReference type="PROSITE" id="PS50893"/>
    </source>
</evidence>
<keyword evidence="1" id="KW-0813">Transport</keyword>
<gene>
    <name evidence="5" type="ORF">ENY07_13940</name>
</gene>
<dbReference type="InterPro" id="IPR017871">
    <property type="entry name" value="ABC_transporter-like_CS"/>
</dbReference>
<dbReference type="GO" id="GO:1903806">
    <property type="term" value="P:L-isoleucine import across plasma membrane"/>
    <property type="evidence" value="ECO:0007669"/>
    <property type="project" value="TreeGrafter"/>
</dbReference>
<dbReference type="GO" id="GO:0042941">
    <property type="term" value="P:D-alanine transmembrane transport"/>
    <property type="evidence" value="ECO:0007669"/>
    <property type="project" value="TreeGrafter"/>
</dbReference>
<evidence type="ECO:0000256" key="1">
    <source>
        <dbReference type="ARBA" id="ARBA00022448"/>
    </source>
</evidence>
<dbReference type="GO" id="GO:0015188">
    <property type="term" value="F:L-isoleucine transmembrane transporter activity"/>
    <property type="evidence" value="ECO:0007669"/>
    <property type="project" value="TreeGrafter"/>
</dbReference>
<dbReference type="Gene3D" id="3.40.50.300">
    <property type="entry name" value="P-loop containing nucleotide triphosphate hydrolases"/>
    <property type="match status" value="1"/>
</dbReference>
<dbReference type="PANTHER" id="PTHR45772">
    <property type="entry name" value="CONSERVED COMPONENT OF ABC TRANSPORTER FOR NATURAL AMINO ACIDS-RELATED"/>
    <property type="match status" value="1"/>
</dbReference>
<dbReference type="AlphaFoldDB" id="A0A8J4HDZ4"/>
<evidence type="ECO:0000256" key="3">
    <source>
        <dbReference type="ARBA" id="ARBA00022840"/>
    </source>
</evidence>
<dbReference type="Pfam" id="PF00005">
    <property type="entry name" value="ABC_tran"/>
    <property type="match status" value="1"/>
</dbReference>
<dbReference type="Pfam" id="PF12399">
    <property type="entry name" value="BCA_ABC_TP_C"/>
    <property type="match status" value="1"/>
</dbReference>
<proteinExistence type="predicted"/>
<dbReference type="InterPro" id="IPR027417">
    <property type="entry name" value="P-loop_NTPase"/>
</dbReference>
<dbReference type="PROSITE" id="PS00211">
    <property type="entry name" value="ABC_TRANSPORTER_1"/>
    <property type="match status" value="1"/>
</dbReference>
<evidence type="ECO:0000313" key="5">
    <source>
        <dbReference type="EMBL" id="HGC44303.1"/>
    </source>
</evidence>
<dbReference type="CDD" id="cd03219">
    <property type="entry name" value="ABC_Mj1267_LivG_branched"/>
    <property type="match status" value="1"/>
</dbReference>
<dbReference type="SMART" id="SM00382">
    <property type="entry name" value="AAA"/>
    <property type="match status" value="1"/>
</dbReference>
<dbReference type="EMBL" id="DTQM01000264">
    <property type="protein sequence ID" value="HGC44303.1"/>
    <property type="molecule type" value="Genomic_DNA"/>
</dbReference>
<evidence type="ECO:0000256" key="2">
    <source>
        <dbReference type="ARBA" id="ARBA00022741"/>
    </source>
</evidence>
<reference evidence="5" key="1">
    <citation type="journal article" date="2020" name="mSystems">
        <title>Genome- and Community-Level Interaction Insights into Carbon Utilization and Element Cycling Functions of Hydrothermarchaeota in Hydrothermal Sediment.</title>
        <authorList>
            <person name="Zhou Z."/>
            <person name="Liu Y."/>
            <person name="Xu W."/>
            <person name="Pan J."/>
            <person name="Luo Z.H."/>
            <person name="Li M."/>
        </authorList>
    </citation>
    <scope>NUCLEOTIDE SEQUENCE</scope>
    <source>
        <strain evidence="5">SpSt-997</strain>
    </source>
</reference>
<dbReference type="GO" id="GO:0015808">
    <property type="term" value="P:L-alanine transport"/>
    <property type="evidence" value="ECO:0007669"/>
    <property type="project" value="TreeGrafter"/>
</dbReference>
<dbReference type="InterPro" id="IPR051120">
    <property type="entry name" value="ABC_AA/LPS_Transport"/>
</dbReference>
<name>A0A8J4HDZ4_9PROT</name>
<dbReference type="InterPro" id="IPR003593">
    <property type="entry name" value="AAA+_ATPase"/>
</dbReference>
<dbReference type="GO" id="GO:0015192">
    <property type="term" value="F:L-phenylalanine transmembrane transporter activity"/>
    <property type="evidence" value="ECO:0007669"/>
    <property type="project" value="TreeGrafter"/>
</dbReference>
<dbReference type="GO" id="GO:1903805">
    <property type="term" value="P:L-valine import across plasma membrane"/>
    <property type="evidence" value="ECO:0007669"/>
    <property type="project" value="TreeGrafter"/>
</dbReference>
<dbReference type="PROSITE" id="PS50893">
    <property type="entry name" value="ABC_TRANSPORTER_2"/>
    <property type="match status" value="1"/>
</dbReference>
<sequence>MTVVLSVEAVSKVFGGFRAVDDVSFGVEEGSIHALIGPNGAGKTTLFRLLTGVLPPSSGVVRFAGAEIAGRSPHSINRLGLAQSFQITNVFPRLTALESLQAVIVIRRRRSFDFFSRFHASAGVRAEAFELLAQVGLEHAAEAETRTLSHGDQRALEVALALASGPRLLLLDEPTAGMSPFETAQMVRMVRRLARDRKLTVLFSEHDTDVVFGISDRITVMHRGRVIAEGDANEIQRNPEVAAVYLGVEA</sequence>
<dbReference type="GO" id="GO:0005524">
    <property type="term" value="F:ATP binding"/>
    <property type="evidence" value="ECO:0007669"/>
    <property type="project" value="UniProtKB-KW"/>
</dbReference>
<keyword evidence="2" id="KW-0547">Nucleotide-binding</keyword>
<feature type="domain" description="ABC transporter" evidence="4">
    <location>
        <begin position="5"/>
        <end position="248"/>
    </location>
</feature>
<keyword evidence="3 5" id="KW-0067">ATP-binding</keyword>